<gene>
    <name evidence="2" type="ORF">PAPOLLO_LOCUS14003</name>
</gene>
<comment type="caution">
    <text evidence="2">The sequence shown here is derived from an EMBL/GenBank/DDBJ whole genome shotgun (WGS) entry which is preliminary data.</text>
</comment>
<dbReference type="Proteomes" id="UP000691718">
    <property type="component" value="Unassembled WGS sequence"/>
</dbReference>
<evidence type="ECO:0000256" key="1">
    <source>
        <dbReference type="SAM" id="MobiDB-lite"/>
    </source>
</evidence>
<evidence type="ECO:0000313" key="3">
    <source>
        <dbReference type="Proteomes" id="UP000691718"/>
    </source>
</evidence>
<organism evidence="2 3">
    <name type="scientific">Parnassius apollo</name>
    <name type="common">Apollo butterfly</name>
    <name type="synonym">Papilio apollo</name>
    <dbReference type="NCBI Taxonomy" id="110799"/>
    <lineage>
        <taxon>Eukaryota</taxon>
        <taxon>Metazoa</taxon>
        <taxon>Ecdysozoa</taxon>
        <taxon>Arthropoda</taxon>
        <taxon>Hexapoda</taxon>
        <taxon>Insecta</taxon>
        <taxon>Pterygota</taxon>
        <taxon>Neoptera</taxon>
        <taxon>Endopterygota</taxon>
        <taxon>Lepidoptera</taxon>
        <taxon>Glossata</taxon>
        <taxon>Ditrysia</taxon>
        <taxon>Papilionoidea</taxon>
        <taxon>Papilionidae</taxon>
        <taxon>Parnassiinae</taxon>
        <taxon>Parnassini</taxon>
        <taxon>Parnassius</taxon>
        <taxon>Parnassius</taxon>
    </lineage>
</organism>
<dbReference type="EMBL" id="CAJQZP010000945">
    <property type="protein sequence ID" value="CAG5001888.1"/>
    <property type="molecule type" value="Genomic_DNA"/>
</dbReference>
<keyword evidence="3" id="KW-1185">Reference proteome</keyword>
<sequence>MRLKLAEEDVDLAATCGITNVDPNTIDDYYNGEKIVVKRTVATSSSQEEESRVSDSEILRKYDFDADQSTSSSGACREPETSTMDSDRDDEAISEVTRLLRRSFHSIASSDTLSGGPSLADGFTTPIVTSLGVTPLKRAASMDIDEEESETLTKKNLDHVRKWFSELQSLESVDPVPYSCNTPMAIEADTNASSGDISIQCASGGISNINNLPAASISASSDNDVRPSSSGMDKKSRRIVEVLEEGSEFDSDFDDEYNIDEFAVSAGAGRDIPEDDELNEPERNIVNTVSKAMDEAIDRQVTVSTDFVWQSNFDTFGGVPEEFSGPTPGPITDYDTPYEAFTDI</sequence>
<dbReference type="AlphaFoldDB" id="A0A8S3X782"/>
<name>A0A8S3X782_PARAO</name>
<protein>
    <submittedName>
        <fullName evidence="2">(apollo) hypothetical protein</fullName>
    </submittedName>
</protein>
<reference evidence="2" key="1">
    <citation type="submission" date="2021-04" db="EMBL/GenBank/DDBJ databases">
        <authorList>
            <person name="Tunstrom K."/>
        </authorList>
    </citation>
    <scope>NUCLEOTIDE SEQUENCE</scope>
</reference>
<accession>A0A8S3X782</accession>
<evidence type="ECO:0000313" key="2">
    <source>
        <dbReference type="EMBL" id="CAG5001888.1"/>
    </source>
</evidence>
<proteinExistence type="predicted"/>
<feature type="region of interest" description="Disordered" evidence="1">
    <location>
        <begin position="64"/>
        <end position="91"/>
    </location>
</feature>
<dbReference type="OrthoDB" id="75807at2759"/>